<dbReference type="EMBL" id="MN740954">
    <property type="protein sequence ID" value="QHU19693.1"/>
    <property type="molecule type" value="Genomic_DNA"/>
</dbReference>
<dbReference type="AlphaFoldDB" id="A0A6C0KQZ2"/>
<name>A0A6C0KQZ2_9ZZZZ</name>
<accession>A0A6C0KQZ2</accession>
<evidence type="ECO:0000313" key="1">
    <source>
        <dbReference type="EMBL" id="QHU19693.1"/>
    </source>
</evidence>
<protein>
    <submittedName>
        <fullName evidence="1">Uncharacterized protein</fullName>
    </submittedName>
</protein>
<organism evidence="1">
    <name type="scientific">viral metagenome</name>
    <dbReference type="NCBI Taxonomy" id="1070528"/>
    <lineage>
        <taxon>unclassified sequences</taxon>
        <taxon>metagenomes</taxon>
        <taxon>organismal metagenomes</taxon>
    </lineage>
</organism>
<sequence>MGNICELFSFNKECNTTNMKKNNNTNHVPFLDISNIYYDEDAEPPSYSQLRDIKKNEYVGYSE</sequence>
<reference evidence="1" key="1">
    <citation type="journal article" date="2020" name="Nature">
        <title>Giant virus diversity and host interactions through global metagenomics.</title>
        <authorList>
            <person name="Schulz F."/>
            <person name="Roux S."/>
            <person name="Paez-Espino D."/>
            <person name="Jungbluth S."/>
            <person name="Walsh D.A."/>
            <person name="Denef V.J."/>
            <person name="McMahon K.D."/>
            <person name="Konstantinidis K.T."/>
            <person name="Eloe-Fadrosh E.A."/>
            <person name="Kyrpides N.C."/>
            <person name="Woyke T."/>
        </authorList>
    </citation>
    <scope>NUCLEOTIDE SEQUENCE</scope>
    <source>
        <strain evidence="1">GVMAG-S-3300013014-113</strain>
    </source>
</reference>
<proteinExistence type="predicted"/>